<evidence type="ECO:0000256" key="1">
    <source>
        <dbReference type="SAM" id="SignalP"/>
    </source>
</evidence>
<organism evidence="2">
    <name type="scientific">Anguilla anguilla</name>
    <name type="common">European freshwater eel</name>
    <name type="synonym">Muraena anguilla</name>
    <dbReference type="NCBI Taxonomy" id="7936"/>
    <lineage>
        <taxon>Eukaryota</taxon>
        <taxon>Metazoa</taxon>
        <taxon>Chordata</taxon>
        <taxon>Craniata</taxon>
        <taxon>Vertebrata</taxon>
        <taxon>Euteleostomi</taxon>
        <taxon>Actinopterygii</taxon>
        <taxon>Neopterygii</taxon>
        <taxon>Teleostei</taxon>
        <taxon>Anguilliformes</taxon>
        <taxon>Anguillidae</taxon>
        <taxon>Anguilla</taxon>
    </lineage>
</organism>
<accession>A0A0E9TVM1</accession>
<keyword evidence="1" id="KW-0732">Signal</keyword>
<evidence type="ECO:0000313" key="2">
    <source>
        <dbReference type="EMBL" id="JAH57517.1"/>
    </source>
</evidence>
<dbReference type="AlphaFoldDB" id="A0A0E9TVM1"/>
<sequence>MEQKRTNILCSEIMFILLVVRLIQQHRTVLSNPPNPRSEWKKQNL</sequence>
<name>A0A0E9TVM1_ANGAN</name>
<protein>
    <submittedName>
        <fullName evidence="2">Uncharacterized protein</fullName>
    </submittedName>
</protein>
<proteinExistence type="predicted"/>
<dbReference type="EMBL" id="GBXM01051060">
    <property type="protein sequence ID" value="JAH57517.1"/>
    <property type="molecule type" value="Transcribed_RNA"/>
</dbReference>
<reference evidence="2" key="1">
    <citation type="submission" date="2014-11" db="EMBL/GenBank/DDBJ databases">
        <authorList>
            <person name="Amaro Gonzalez C."/>
        </authorList>
    </citation>
    <scope>NUCLEOTIDE SEQUENCE</scope>
</reference>
<feature type="chain" id="PRO_5002432863" evidence="1">
    <location>
        <begin position="26"/>
        <end position="45"/>
    </location>
</feature>
<reference evidence="2" key="2">
    <citation type="journal article" date="2015" name="Fish Shellfish Immunol.">
        <title>Early steps in the European eel (Anguilla anguilla)-Vibrio vulnificus interaction in the gills: Role of the RtxA13 toxin.</title>
        <authorList>
            <person name="Callol A."/>
            <person name="Pajuelo D."/>
            <person name="Ebbesson L."/>
            <person name="Teles M."/>
            <person name="MacKenzie S."/>
            <person name="Amaro C."/>
        </authorList>
    </citation>
    <scope>NUCLEOTIDE SEQUENCE</scope>
</reference>
<feature type="signal peptide" evidence="1">
    <location>
        <begin position="1"/>
        <end position="25"/>
    </location>
</feature>